<keyword evidence="1" id="KW-0472">Membrane</keyword>
<evidence type="ECO:0000313" key="3">
    <source>
        <dbReference type="Proteomes" id="UP001321479"/>
    </source>
</evidence>
<protein>
    <submittedName>
        <fullName evidence="2">Uncharacterized protein</fullName>
    </submittedName>
</protein>
<keyword evidence="1" id="KW-1133">Transmembrane helix</keyword>
<evidence type="ECO:0000313" key="2">
    <source>
        <dbReference type="EMBL" id="BCS83247.1"/>
    </source>
</evidence>
<keyword evidence="1" id="KW-0812">Transmembrane</keyword>
<dbReference type="Proteomes" id="UP001321479">
    <property type="component" value="Segment"/>
</dbReference>
<dbReference type="GeneID" id="80558452"/>
<keyword evidence="3" id="KW-1185">Reference proteome</keyword>
<dbReference type="InterPro" id="IPR043845">
    <property type="entry name" value="DUF5864"/>
</dbReference>
<dbReference type="RefSeq" id="YP_010841855.1">
    <property type="nucleotide sequence ID" value="NC_079139.1"/>
</dbReference>
<dbReference type="Pfam" id="PF19182">
    <property type="entry name" value="DUF5864"/>
    <property type="match status" value="1"/>
</dbReference>
<name>A0ABM7NT40_9VIRU</name>
<evidence type="ECO:0000256" key="1">
    <source>
        <dbReference type="SAM" id="Phobius"/>
    </source>
</evidence>
<proteinExistence type="predicted"/>
<reference evidence="2 3" key="1">
    <citation type="submission" date="2021-02" db="EMBL/GenBank/DDBJ databases">
        <title>Cotonvirus japonicus, which uses Golgi apparatus of host cells for its virion factory, phylogenetically links tailed tupanvirus and icosahedral mimivirus.</title>
        <authorList>
            <person name="Takahashi H."/>
            <person name="Fukaya S."/>
            <person name="Song C."/>
            <person name="Murata K."/>
            <person name="Takemura M."/>
        </authorList>
    </citation>
    <scope>NUCLEOTIDE SEQUENCE [LARGE SCALE GENOMIC DNA]</scope>
</reference>
<feature type="transmembrane region" description="Helical" evidence="1">
    <location>
        <begin position="104"/>
        <end position="127"/>
    </location>
</feature>
<accession>A0ABM7NT40</accession>
<dbReference type="EMBL" id="AP024483">
    <property type="protein sequence ID" value="BCS83247.1"/>
    <property type="molecule type" value="Genomic_DNA"/>
</dbReference>
<sequence length="210" mass="25541">MSKYNLFDPNHLDRDYNDSDYDYNDLDYDYNNFNPRKTTNLSKQSFETKLDLHLKSIKEKIYLRMNKIMSKCKYGKYFKVIQADSYVKYSIGIIEYYMLRHNHLLYVINIIVGYVNSGIYIKIYDFYKHCRKINKRFKKKLNKAINYNFRELILCKNIQAYNEIYAITKVRMYNKILKESRFIVFHRKYNERSGSNNNCVNKFSVICHLS</sequence>
<organism evidence="2 3">
    <name type="scientific">Cotonvirus japonicus</name>
    <dbReference type="NCBI Taxonomy" id="2811091"/>
    <lineage>
        <taxon>Viruses</taxon>
        <taxon>Varidnaviria</taxon>
        <taxon>Bamfordvirae</taxon>
        <taxon>Nucleocytoviricota</taxon>
        <taxon>Megaviricetes</taxon>
        <taxon>Imitervirales</taxon>
        <taxon>Mimiviridae</taxon>
        <taxon>Megamimivirinae</taxon>
        <taxon>Cotonvirus</taxon>
        <taxon>Cotonvirus japonicum</taxon>
    </lineage>
</organism>